<dbReference type="AlphaFoldDB" id="A0AAN9S689"/>
<dbReference type="EMBL" id="JAYMYS010000006">
    <property type="protein sequence ID" value="KAK7389972.1"/>
    <property type="molecule type" value="Genomic_DNA"/>
</dbReference>
<gene>
    <name evidence="1" type="ORF">VNO78_25269</name>
</gene>
<name>A0AAN9S689_PSOTE</name>
<dbReference type="Proteomes" id="UP001386955">
    <property type="component" value="Unassembled WGS sequence"/>
</dbReference>
<proteinExistence type="predicted"/>
<protein>
    <submittedName>
        <fullName evidence="1">Uncharacterized protein</fullName>
    </submittedName>
</protein>
<reference evidence="1 2" key="1">
    <citation type="submission" date="2024-01" db="EMBL/GenBank/DDBJ databases">
        <title>The genomes of 5 underutilized Papilionoideae crops provide insights into root nodulation and disease resistanc.</title>
        <authorList>
            <person name="Jiang F."/>
        </authorList>
    </citation>
    <scope>NUCLEOTIDE SEQUENCE [LARGE SCALE GENOMIC DNA]</scope>
    <source>
        <strain evidence="1">DUOXIRENSHENG_FW03</strain>
        <tissue evidence="1">Leaves</tissue>
    </source>
</reference>
<sequence>MDGDFLRGTKRWPWIIFDYYLSVRIWSWSPKIGLHLICSNIAHSIDKSIVRQKLTSSTAFRSSDLTNATAYLMWKTPFSICSSNPDIRKTHKMQTHDKIKGFGEESSSLKHDCDVMVFLSMALIVLTSESTVYLFSSSIFIEPVNYTTVQTAKRKP</sequence>
<organism evidence="1 2">
    <name type="scientific">Psophocarpus tetragonolobus</name>
    <name type="common">Winged bean</name>
    <name type="synonym">Dolichos tetragonolobus</name>
    <dbReference type="NCBI Taxonomy" id="3891"/>
    <lineage>
        <taxon>Eukaryota</taxon>
        <taxon>Viridiplantae</taxon>
        <taxon>Streptophyta</taxon>
        <taxon>Embryophyta</taxon>
        <taxon>Tracheophyta</taxon>
        <taxon>Spermatophyta</taxon>
        <taxon>Magnoliopsida</taxon>
        <taxon>eudicotyledons</taxon>
        <taxon>Gunneridae</taxon>
        <taxon>Pentapetalae</taxon>
        <taxon>rosids</taxon>
        <taxon>fabids</taxon>
        <taxon>Fabales</taxon>
        <taxon>Fabaceae</taxon>
        <taxon>Papilionoideae</taxon>
        <taxon>50 kb inversion clade</taxon>
        <taxon>NPAAA clade</taxon>
        <taxon>indigoferoid/millettioid clade</taxon>
        <taxon>Phaseoleae</taxon>
        <taxon>Psophocarpus</taxon>
    </lineage>
</organism>
<keyword evidence="2" id="KW-1185">Reference proteome</keyword>
<evidence type="ECO:0000313" key="1">
    <source>
        <dbReference type="EMBL" id="KAK7389972.1"/>
    </source>
</evidence>
<comment type="caution">
    <text evidence="1">The sequence shown here is derived from an EMBL/GenBank/DDBJ whole genome shotgun (WGS) entry which is preliminary data.</text>
</comment>
<evidence type="ECO:0000313" key="2">
    <source>
        <dbReference type="Proteomes" id="UP001386955"/>
    </source>
</evidence>
<accession>A0AAN9S689</accession>